<gene>
    <name evidence="2" type="ORF">JXQ802_LOCUS37875</name>
    <name evidence="1" type="ORF">PYM288_LOCUS24297</name>
</gene>
<reference evidence="2" key="1">
    <citation type="submission" date="2021-02" db="EMBL/GenBank/DDBJ databases">
        <authorList>
            <person name="Nowell W R."/>
        </authorList>
    </citation>
    <scope>NUCLEOTIDE SEQUENCE</scope>
</reference>
<dbReference type="Proteomes" id="UP000663854">
    <property type="component" value="Unassembled WGS sequence"/>
</dbReference>
<dbReference type="EMBL" id="CAJNOL010002055">
    <property type="protein sequence ID" value="CAF1455771.1"/>
    <property type="molecule type" value="Genomic_DNA"/>
</dbReference>
<name>A0A815PXV3_9BILA</name>
<proteinExistence type="predicted"/>
<organism evidence="2 3">
    <name type="scientific">Rotaria sordida</name>
    <dbReference type="NCBI Taxonomy" id="392033"/>
    <lineage>
        <taxon>Eukaryota</taxon>
        <taxon>Metazoa</taxon>
        <taxon>Spiralia</taxon>
        <taxon>Gnathifera</taxon>
        <taxon>Rotifera</taxon>
        <taxon>Eurotatoria</taxon>
        <taxon>Bdelloidea</taxon>
        <taxon>Philodinida</taxon>
        <taxon>Philodinidae</taxon>
        <taxon>Rotaria</taxon>
    </lineage>
</organism>
<evidence type="ECO:0000313" key="2">
    <source>
        <dbReference type="EMBL" id="CAF1455771.1"/>
    </source>
</evidence>
<comment type="caution">
    <text evidence="2">The sequence shown here is derived from an EMBL/GenBank/DDBJ whole genome shotgun (WGS) entry which is preliminary data.</text>
</comment>
<evidence type="ECO:0000313" key="3">
    <source>
        <dbReference type="Proteomes" id="UP000663870"/>
    </source>
</evidence>
<dbReference type="EMBL" id="CAJNOH010001207">
    <property type="protein sequence ID" value="CAF1190145.1"/>
    <property type="molecule type" value="Genomic_DNA"/>
</dbReference>
<evidence type="ECO:0000313" key="1">
    <source>
        <dbReference type="EMBL" id="CAF1190145.1"/>
    </source>
</evidence>
<protein>
    <submittedName>
        <fullName evidence="2">Uncharacterized protein</fullName>
    </submittedName>
</protein>
<accession>A0A815PXV3</accession>
<dbReference type="Proteomes" id="UP000663870">
    <property type="component" value="Unassembled WGS sequence"/>
</dbReference>
<keyword evidence="3" id="KW-1185">Reference proteome</keyword>
<dbReference type="AlphaFoldDB" id="A0A815PXV3"/>
<sequence>MENDKYFIQPEDLPFRLIEVSTGSAPYESSQPPHRYNKHSSIYNDKPIEISLIQGYDAPPSILPPPTIPNRYDKPILILPERSDLYKFNSNKILSKSSSIKIHDHDHHHHRRKIRKIKLKCCVIS</sequence>